<organism evidence="1 2">
    <name type="scientific">Gossypium darwinii</name>
    <name type="common">Darwin's cotton</name>
    <name type="synonym">Gossypium barbadense var. darwinii</name>
    <dbReference type="NCBI Taxonomy" id="34276"/>
    <lineage>
        <taxon>Eukaryota</taxon>
        <taxon>Viridiplantae</taxon>
        <taxon>Streptophyta</taxon>
        <taxon>Embryophyta</taxon>
        <taxon>Tracheophyta</taxon>
        <taxon>Spermatophyta</taxon>
        <taxon>Magnoliopsida</taxon>
        <taxon>eudicotyledons</taxon>
        <taxon>Gunneridae</taxon>
        <taxon>Pentapetalae</taxon>
        <taxon>rosids</taxon>
        <taxon>malvids</taxon>
        <taxon>Malvales</taxon>
        <taxon>Malvaceae</taxon>
        <taxon>Malvoideae</taxon>
        <taxon>Gossypium</taxon>
    </lineage>
</organism>
<reference evidence="1 2" key="1">
    <citation type="submission" date="2019-06" db="EMBL/GenBank/DDBJ databases">
        <title>WGS assembly of Gossypium darwinii.</title>
        <authorList>
            <person name="Chen Z.J."/>
            <person name="Sreedasyam A."/>
            <person name="Ando A."/>
            <person name="Song Q."/>
            <person name="De L."/>
            <person name="Hulse-Kemp A."/>
            <person name="Ding M."/>
            <person name="Ye W."/>
            <person name="Kirkbride R."/>
            <person name="Jenkins J."/>
            <person name="Plott C."/>
            <person name="Lovell J."/>
            <person name="Lin Y.-M."/>
            <person name="Vaughn R."/>
            <person name="Liu B."/>
            <person name="Li W."/>
            <person name="Simpson S."/>
            <person name="Scheffler B."/>
            <person name="Saski C."/>
            <person name="Grover C."/>
            <person name="Hu G."/>
            <person name="Conover J."/>
            <person name="Carlson J."/>
            <person name="Shu S."/>
            <person name="Boston L."/>
            <person name="Williams M."/>
            <person name="Peterson D."/>
            <person name="Mcgee K."/>
            <person name="Jones D."/>
            <person name="Wendel J."/>
            <person name="Stelly D."/>
            <person name="Grimwood J."/>
            <person name="Schmutz J."/>
        </authorList>
    </citation>
    <scope>NUCLEOTIDE SEQUENCE [LARGE SCALE GENOMIC DNA]</scope>
    <source>
        <strain evidence="1">1808015.09</strain>
    </source>
</reference>
<dbReference type="EMBL" id="CM017704">
    <property type="protein sequence ID" value="TYG73198.1"/>
    <property type="molecule type" value="Genomic_DNA"/>
</dbReference>
<proteinExistence type="predicted"/>
<keyword evidence="2" id="KW-1185">Reference proteome</keyword>
<dbReference type="AlphaFoldDB" id="A0A5D2CWT5"/>
<name>A0A5D2CWT5_GOSDA</name>
<sequence length="122" mass="13637">MGQQPEKKAVRIVENKQDESSFGKENIETNVGGMSMRLETSAEVIKTREVSVLRPMEMTHLSKPPDDKKLRLKDPLVDVSLEMEGILHRIDKDLVIVPRDDEDSMLVEGSDVVGSFGADESQ</sequence>
<accession>A0A5D2CWT5</accession>
<evidence type="ECO:0000313" key="2">
    <source>
        <dbReference type="Proteomes" id="UP000323506"/>
    </source>
</evidence>
<evidence type="ECO:0000313" key="1">
    <source>
        <dbReference type="EMBL" id="TYG73198.1"/>
    </source>
</evidence>
<dbReference type="Proteomes" id="UP000323506">
    <property type="component" value="Chromosome D04"/>
</dbReference>
<protein>
    <submittedName>
        <fullName evidence="1">Uncharacterized protein</fullName>
    </submittedName>
</protein>
<gene>
    <name evidence="1" type="ORF">ES288_D04G081700v1</name>
</gene>